<dbReference type="GO" id="GO:0004074">
    <property type="term" value="F:biliverdin reductase [NAD(P)H] activity"/>
    <property type="evidence" value="ECO:0007669"/>
    <property type="project" value="TreeGrafter"/>
</dbReference>
<dbReference type="OrthoDB" id="9803892at2"/>
<dbReference type="PANTHER" id="PTHR43355">
    <property type="entry name" value="FLAVIN REDUCTASE (NADPH)"/>
    <property type="match status" value="1"/>
</dbReference>
<evidence type="ECO:0000313" key="2">
    <source>
        <dbReference type="EMBL" id="KRO15160.1"/>
    </source>
</evidence>
<dbReference type="RefSeq" id="WP_054776724.1">
    <property type="nucleotide sequence ID" value="NZ_BBBX01000003.1"/>
</dbReference>
<reference evidence="2 3" key="1">
    <citation type="journal article" date="2015" name="Genome Announc.">
        <title>Expanding the biotechnology potential of lactobacilli through comparative genomics of 213 strains and associated genera.</title>
        <authorList>
            <person name="Sun Z."/>
            <person name="Harris H.M."/>
            <person name="McCann A."/>
            <person name="Guo C."/>
            <person name="Argimon S."/>
            <person name="Zhang W."/>
            <person name="Yang X."/>
            <person name="Jeffery I.B."/>
            <person name="Cooney J.C."/>
            <person name="Kagawa T.F."/>
            <person name="Liu W."/>
            <person name="Song Y."/>
            <person name="Salvetti E."/>
            <person name="Wrobel A."/>
            <person name="Rasinkangas P."/>
            <person name="Parkhill J."/>
            <person name="Rea M.C."/>
            <person name="O'Sullivan O."/>
            <person name="Ritari J."/>
            <person name="Douillard F.P."/>
            <person name="Paul Ross R."/>
            <person name="Yang R."/>
            <person name="Briner A.E."/>
            <person name="Felis G.E."/>
            <person name="de Vos W.M."/>
            <person name="Barrangou R."/>
            <person name="Klaenhammer T.R."/>
            <person name="Caufield P.W."/>
            <person name="Cui Y."/>
            <person name="Zhang H."/>
            <person name="O'Toole P.W."/>
        </authorList>
    </citation>
    <scope>NUCLEOTIDE SEQUENCE [LARGE SCALE GENOMIC DNA]</scope>
    <source>
        <strain evidence="2 3">DSM 24301</strain>
    </source>
</reference>
<dbReference type="InterPro" id="IPR016040">
    <property type="entry name" value="NAD(P)-bd_dom"/>
</dbReference>
<protein>
    <submittedName>
        <fullName evidence="2">Saccharopine dehydrogenase related protein</fullName>
    </submittedName>
</protein>
<comment type="caution">
    <text evidence="2">The sequence shown here is derived from an EMBL/GenBank/DDBJ whole genome shotgun (WGS) entry which is preliminary data.</text>
</comment>
<dbReference type="InterPro" id="IPR051606">
    <property type="entry name" value="Polyketide_Oxido-like"/>
</dbReference>
<dbReference type="EMBL" id="JQCE01000075">
    <property type="protein sequence ID" value="KRO15160.1"/>
    <property type="molecule type" value="Genomic_DNA"/>
</dbReference>
<dbReference type="InterPro" id="IPR036291">
    <property type="entry name" value="NAD(P)-bd_dom_sf"/>
</dbReference>
<dbReference type="PANTHER" id="PTHR43355:SF2">
    <property type="entry name" value="FLAVIN REDUCTASE (NADPH)"/>
    <property type="match status" value="1"/>
</dbReference>
<dbReference type="Pfam" id="PF13460">
    <property type="entry name" value="NAD_binding_10"/>
    <property type="match status" value="1"/>
</dbReference>
<dbReference type="Gene3D" id="3.40.50.720">
    <property type="entry name" value="NAD(P)-binding Rossmann-like Domain"/>
    <property type="match status" value="1"/>
</dbReference>
<dbReference type="GO" id="GO:0042602">
    <property type="term" value="F:riboflavin reductase (NADPH) activity"/>
    <property type="evidence" value="ECO:0007669"/>
    <property type="project" value="TreeGrafter"/>
</dbReference>
<dbReference type="SUPFAM" id="SSF51735">
    <property type="entry name" value="NAD(P)-binding Rossmann-fold domains"/>
    <property type="match status" value="1"/>
</dbReference>
<proteinExistence type="predicted"/>
<evidence type="ECO:0000259" key="1">
    <source>
        <dbReference type="Pfam" id="PF13460"/>
    </source>
</evidence>
<accession>A0A0R2MN86</accession>
<dbReference type="STRING" id="1293598.IV56_GL000251"/>
<organism evidence="2 3">
    <name type="scientific">Lacticaseibacillus saniviri JCM 17471 = DSM 24301</name>
    <dbReference type="NCBI Taxonomy" id="1293598"/>
    <lineage>
        <taxon>Bacteria</taxon>
        <taxon>Bacillati</taxon>
        <taxon>Bacillota</taxon>
        <taxon>Bacilli</taxon>
        <taxon>Lactobacillales</taxon>
        <taxon>Lactobacillaceae</taxon>
        <taxon>Lacticaseibacillus</taxon>
    </lineage>
</organism>
<gene>
    <name evidence="2" type="ORF">IV56_GL000251</name>
</gene>
<dbReference type="Proteomes" id="UP000050969">
    <property type="component" value="Unassembled WGS sequence"/>
</dbReference>
<dbReference type="PATRIC" id="fig|1293598.4.peg.270"/>
<dbReference type="AlphaFoldDB" id="A0A0R2MN86"/>
<sequence length="210" mass="22803">MKNVLILGASGNIAQMVTDNLKDQVNLTLFVRSPKKLIGDKSPATIIQGDALDVAQLTEAMKGQDLVYSNLGPDRMAEMAKTVRQAMINAGVKRLIWVATAGIYGEESTDEGLARATQIYGRYDDPNSYFGDERVGADIIDQAPELNATIIRPNALTDAPVVENVVVDGRNDRIRPSAQPISRMSVADFISKLILNDAQYEHDSIAISQG</sequence>
<evidence type="ECO:0000313" key="3">
    <source>
        <dbReference type="Proteomes" id="UP000050969"/>
    </source>
</evidence>
<keyword evidence="3" id="KW-1185">Reference proteome</keyword>
<name>A0A0R2MN86_9LACO</name>
<feature type="domain" description="NAD(P)-binding" evidence="1">
    <location>
        <begin position="8"/>
        <end position="196"/>
    </location>
</feature>